<gene>
    <name evidence="1" type="ORF">O1611_g6816</name>
</gene>
<reference evidence="1" key="1">
    <citation type="submission" date="2022-12" db="EMBL/GenBank/DDBJ databases">
        <title>Genome Sequence of Lasiodiplodia mahajangana.</title>
        <authorList>
            <person name="Buettner E."/>
        </authorList>
    </citation>
    <scope>NUCLEOTIDE SEQUENCE</scope>
    <source>
        <strain evidence="1">VT137</strain>
    </source>
</reference>
<protein>
    <submittedName>
        <fullName evidence="1">Uncharacterized protein</fullName>
    </submittedName>
</protein>
<evidence type="ECO:0000313" key="1">
    <source>
        <dbReference type="EMBL" id="KAJ8126822.1"/>
    </source>
</evidence>
<sequence length="203" mass="22069">MANTSMNYEANAFTRGANTVGALDNGNAFWRAYIANRPSPPESFLQLIYSYHKENGDPRTAVAHDVGTGPGNIAQRLLPYFDYVVGSDVADDALNMARVLIPPTDLSRMAFVRSPAEELVAASLPKHAGLGETDLLLVSECIPLLDAPRALEAFHTMLRPGGTLAIYFYGRPIFCRAVLASFRGDASLSRLSKVRNNLAQLAR</sequence>
<keyword evidence="2" id="KW-1185">Reference proteome</keyword>
<proteinExistence type="predicted"/>
<dbReference type="Proteomes" id="UP001153332">
    <property type="component" value="Unassembled WGS sequence"/>
</dbReference>
<accession>A0ACC2JHQ7</accession>
<name>A0ACC2JHQ7_9PEZI</name>
<dbReference type="EMBL" id="JAPUUL010001681">
    <property type="protein sequence ID" value="KAJ8126822.1"/>
    <property type="molecule type" value="Genomic_DNA"/>
</dbReference>
<evidence type="ECO:0000313" key="2">
    <source>
        <dbReference type="Proteomes" id="UP001153332"/>
    </source>
</evidence>
<organism evidence="1 2">
    <name type="scientific">Lasiodiplodia mahajangana</name>
    <dbReference type="NCBI Taxonomy" id="1108764"/>
    <lineage>
        <taxon>Eukaryota</taxon>
        <taxon>Fungi</taxon>
        <taxon>Dikarya</taxon>
        <taxon>Ascomycota</taxon>
        <taxon>Pezizomycotina</taxon>
        <taxon>Dothideomycetes</taxon>
        <taxon>Dothideomycetes incertae sedis</taxon>
        <taxon>Botryosphaeriales</taxon>
        <taxon>Botryosphaeriaceae</taxon>
        <taxon>Lasiodiplodia</taxon>
    </lineage>
</organism>
<comment type="caution">
    <text evidence="1">The sequence shown here is derived from an EMBL/GenBank/DDBJ whole genome shotgun (WGS) entry which is preliminary data.</text>
</comment>